<dbReference type="AlphaFoldDB" id="A0A1M4T7P9"/>
<feature type="domain" description="N-acetyltransferase" evidence="3">
    <location>
        <begin position="7"/>
        <end position="196"/>
    </location>
</feature>
<evidence type="ECO:0000313" key="4">
    <source>
        <dbReference type="EMBL" id="SHE40414.1"/>
    </source>
</evidence>
<proteinExistence type="predicted"/>
<gene>
    <name evidence="4" type="ORF">SAMN05444392_101346</name>
</gene>
<dbReference type="InterPro" id="IPR016181">
    <property type="entry name" value="Acyl_CoA_acyltransferase"/>
</dbReference>
<reference evidence="4 5" key="1">
    <citation type="submission" date="2016-11" db="EMBL/GenBank/DDBJ databases">
        <authorList>
            <person name="Jaros S."/>
            <person name="Januszkiewicz K."/>
            <person name="Wedrychowicz H."/>
        </authorList>
    </citation>
    <scope>NUCLEOTIDE SEQUENCE [LARGE SCALE GENOMIC DNA]</scope>
    <source>
        <strain evidence="4 5">DSM 44666</strain>
    </source>
</reference>
<dbReference type="CDD" id="cd04301">
    <property type="entry name" value="NAT_SF"/>
    <property type="match status" value="1"/>
</dbReference>
<evidence type="ECO:0000256" key="2">
    <source>
        <dbReference type="ARBA" id="ARBA00023315"/>
    </source>
</evidence>
<evidence type="ECO:0000313" key="5">
    <source>
        <dbReference type="Proteomes" id="UP000184476"/>
    </source>
</evidence>
<dbReference type="PANTHER" id="PTHR43420">
    <property type="entry name" value="ACETYLTRANSFERASE"/>
    <property type="match status" value="1"/>
</dbReference>
<keyword evidence="1 4" id="KW-0808">Transferase</keyword>
<protein>
    <submittedName>
        <fullName evidence="4">Acetyltransferase (GNAT) family protein</fullName>
    </submittedName>
</protein>
<sequence>MDNLSIKRLSEVDEQFVEQTAQVFVESYPEMFSLISKDQPTLVRTLMHSFGKDHFYIAMLDNQVLGLIGYSTNKQRAHSFDLNIFKQELGSIKGWICYKLLSSEFQKPLLIEDNQCNFESIATSPSARGKGVATTLIRHLMDNLEFDEAILEVVDNNTNAIRLYEKLGFSIFEKKKQRFSKLAGFNERFYMKIKMR</sequence>
<dbReference type="PROSITE" id="PS51186">
    <property type="entry name" value="GNAT"/>
    <property type="match status" value="1"/>
</dbReference>
<dbReference type="InterPro" id="IPR000182">
    <property type="entry name" value="GNAT_dom"/>
</dbReference>
<dbReference type="RefSeq" id="WP_073150984.1">
    <property type="nucleotide sequence ID" value="NZ_FQVL01000001.1"/>
</dbReference>
<dbReference type="EMBL" id="FQVL01000001">
    <property type="protein sequence ID" value="SHE40414.1"/>
    <property type="molecule type" value="Genomic_DNA"/>
</dbReference>
<dbReference type="Gene3D" id="3.40.630.30">
    <property type="match status" value="1"/>
</dbReference>
<name>A0A1M4T7P9_9BACL</name>
<dbReference type="SUPFAM" id="SSF55729">
    <property type="entry name" value="Acyl-CoA N-acyltransferases (Nat)"/>
    <property type="match status" value="1"/>
</dbReference>
<organism evidence="4 5">
    <name type="scientific">Seinonella peptonophila</name>
    <dbReference type="NCBI Taxonomy" id="112248"/>
    <lineage>
        <taxon>Bacteria</taxon>
        <taxon>Bacillati</taxon>
        <taxon>Bacillota</taxon>
        <taxon>Bacilli</taxon>
        <taxon>Bacillales</taxon>
        <taxon>Thermoactinomycetaceae</taxon>
        <taxon>Seinonella</taxon>
    </lineage>
</organism>
<keyword evidence="5" id="KW-1185">Reference proteome</keyword>
<dbReference type="Pfam" id="PF00583">
    <property type="entry name" value="Acetyltransf_1"/>
    <property type="match status" value="1"/>
</dbReference>
<accession>A0A1M4T7P9</accession>
<evidence type="ECO:0000256" key="1">
    <source>
        <dbReference type="ARBA" id="ARBA00022679"/>
    </source>
</evidence>
<dbReference type="PANTHER" id="PTHR43420:SF12">
    <property type="entry name" value="N-ACETYLTRANSFERASE DOMAIN-CONTAINING PROTEIN"/>
    <property type="match status" value="1"/>
</dbReference>
<dbReference type="Proteomes" id="UP000184476">
    <property type="component" value="Unassembled WGS sequence"/>
</dbReference>
<keyword evidence="2" id="KW-0012">Acyltransferase</keyword>
<evidence type="ECO:0000259" key="3">
    <source>
        <dbReference type="PROSITE" id="PS51186"/>
    </source>
</evidence>
<dbReference type="GO" id="GO:0016747">
    <property type="term" value="F:acyltransferase activity, transferring groups other than amino-acyl groups"/>
    <property type="evidence" value="ECO:0007669"/>
    <property type="project" value="InterPro"/>
</dbReference>
<dbReference type="InterPro" id="IPR050680">
    <property type="entry name" value="YpeA/RimI_acetyltransf"/>
</dbReference>